<evidence type="ECO:0000256" key="6">
    <source>
        <dbReference type="ARBA" id="ARBA00023123"/>
    </source>
</evidence>
<organism evidence="11 12">
    <name type="scientific">Schistosoma mattheei</name>
    <dbReference type="NCBI Taxonomy" id="31246"/>
    <lineage>
        <taxon>Eukaryota</taxon>
        <taxon>Metazoa</taxon>
        <taxon>Spiralia</taxon>
        <taxon>Lophotrochozoa</taxon>
        <taxon>Platyhelminthes</taxon>
        <taxon>Trematoda</taxon>
        <taxon>Digenea</taxon>
        <taxon>Strigeidida</taxon>
        <taxon>Schistosomatoidea</taxon>
        <taxon>Schistosomatidae</taxon>
        <taxon>Schistosoma</taxon>
    </lineage>
</organism>
<evidence type="ECO:0000313" key="11">
    <source>
        <dbReference type="Proteomes" id="UP000050791"/>
    </source>
</evidence>
<feature type="domain" description="Myosin tail" evidence="10">
    <location>
        <begin position="449"/>
        <end position="777"/>
    </location>
</feature>
<dbReference type="GO" id="GO:0005923">
    <property type="term" value="C:bicellular tight junction"/>
    <property type="evidence" value="ECO:0007669"/>
    <property type="project" value="TreeGrafter"/>
</dbReference>
<feature type="coiled-coil region" evidence="9">
    <location>
        <begin position="529"/>
        <end position="777"/>
    </location>
</feature>
<evidence type="ECO:0000256" key="2">
    <source>
        <dbReference type="ARBA" id="ARBA00018623"/>
    </source>
</evidence>
<dbReference type="GO" id="GO:0016459">
    <property type="term" value="C:myosin complex"/>
    <property type="evidence" value="ECO:0007669"/>
    <property type="project" value="UniProtKB-KW"/>
</dbReference>
<evidence type="ECO:0000259" key="10">
    <source>
        <dbReference type="Pfam" id="PF01576"/>
    </source>
</evidence>
<dbReference type="SUPFAM" id="SSF90257">
    <property type="entry name" value="Myosin rod fragments"/>
    <property type="match status" value="1"/>
</dbReference>
<keyword evidence="5 9" id="KW-0175">Coiled coil</keyword>
<evidence type="ECO:0000256" key="7">
    <source>
        <dbReference type="ARBA" id="ARBA00023175"/>
    </source>
</evidence>
<keyword evidence="4" id="KW-0963">Cytoplasm</keyword>
<evidence type="ECO:0000256" key="3">
    <source>
        <dbReference type="ARBA" id="ARBA00022433"/>
    </source>
</evidence>
<evidence type="ECO:0000256" key="9">
    <source>
        <dbReference type="SAM" id="Coils"/>
    </source>
</evidence>
<comment type="subcellular location">
    <subcellularLocation>
        <location evidence="1">Cytoplasm</location>
        <location evidence="1">Myofibril</location>
    </subcellularLocation>
</comment>
<dbReference type="GO" id="GO:0032982">
    <property type="term" value="C:myosin filament"/>
    <property type="evidence" value="ECO:0007669"/>
    <property type="project" value="UniProtKB-KW"/>
</dbReference>
<evidence type="ECO:0000256" key="1">
    <source>
        <dbReference type="ARBA" id="ARBA00004657"/>
    </source>
</evidence>
<feature type="coiled-coil region" evidence="9">
    <location>
        <begin position="27"/>
        <end position="202"/>
    </location>
</feature>
<proteinExistence type="predicted"/>
<evidence type="ECO:0000313" key="12">
    <source>
        <dbReference type="WBParaSite" id="SMTH1_31480.1"/>
    </source>
</evidence>
<dbReference type="InterPro" id="IPR002928">
    <property type="entry name" value="Myosin_tail"/>
</dbReference>
<keyword evidence="8" id="KW-0514">Muscle protein</keyword>
<keyword evidence="6" id="KW-0518">Myosin</keyword>
<protein>
    <recommendedName>
        <fullName evidence="2">Paramyosin</fullName>
    </recommendedName>
</protein>
<feature type="domain" description="Myosin tail" evidence="10">
    <location>
        <begin position="30"/>
        <end position="324"/>
    </location>
</feature>
<dbReference type="PANTHER" id="PTHR46349">
    <property type="entry name" value="CINGULIN-LIKE PROTEIN 1-RELATED"/>
    <property type="match status" value="1"/>
</dbReference>
<sequence length="870" mass="100305">MAAIQLDDRDRTITMGRGLYRSSSPGTIRLETRVKDLEDQLDEERSLRIKTERELAEINAEFDILNADFQNAREQISQQEETIKRREQEFARVHRELGTIRDANEESLENLRRRHQTTVNDLNLEINVLQKAKSKAEKERSEMARQLENAFIEVEDANKAKTVAQSKQETLESQTIRLRANYEESQKRITELNSQNAQLIAEATEQARTIEKLNTSLASCQRAQSIAESVGEDHKRALEEEIKTRTLVQNKLNTVQQELDTLIHRADDEAESVVKLQTQVTRLTSELTQTKTKYEKEFNEKTEEFDELKRRLNNRINELTESYELERGRVISLERTKNQLANQCQEIQSQLDNLFAECTEHVQTIKSLESQKTELESVLEETQTEESNLRTKCGLLQRDLIQIRAVKSELEERLSVLEKENKQNTEKLKETKERLSVLIGKDNLDSTLKDTEDALHECETRYQTTYSALSTLRNEFERQSRDKEEEMESLRRSSQQTIKLHQEAEAHICQLEIDITELNNLVSETATTLQICESRRSALSNEVESLRSQLEITERLKRKLEEESSENMTKFGGLTIQVNNLTAEKRKLEGQIAVLEGDLDDATGAKDVATERADRLQNEVNRLAQELQTEQESSRRADTARRQLEAELKDCNAKILESRRAADTAEREADDAKSQAEIKIRELQLALEEESRKSREVQTQLRKCERALKESVQAEQDAGHMVNELREMVERAQTKLKQTRKQLEEAENAAQTASMKYRKAQQQVDDADLRAQMAERRIGLTAQEDNVTTYGNYNRQRSGSLYPTRTRNYSVTREGSVFSVMSELPASPHKTRFQTPIPKWSNRHELGNYQKENGSSLSLLDLPPADTSCN</sequence>
<reference evidence="12" key="1">
    <citation type="submission" date="2023-11" db="UniProtKB">
        <authorList>
            <consortium name="WormBaseParasite"/>
        </authorList>
    </citation>
    <scope>IDENTIFICATION</scope>
</reference>
<dbReference type="Gene3D" id="1.20.5.170">
    <property type="match status" value="1"/>
</dbReference>
<dbReference type="PANTHER" id="PTHR46349:SF7">
    <property type="entry name" value="MYOSIN TAIL DOMAIN-CONTAINING PROTEIN"/>
    <property type="match status" value="1"/>
</dbReference>
<keyword evidence="7" id="KW-0505">Motor protein</keyword>
<evidence type="ECO:0000256" key="8">
    <source>
        <dbReference type="ARBA" id="ARBA00023179"/>
    </source>
</evidence>
<feature type="coiled-coil region" evidence="9">
    <location>
        <begin position="291"/>
        <end position="493"/>
    </location>
</feature>
<evidence type="ECO:0000256" key="4">
    <source>
        <dbReference type="ARBA" id="ARBA00022490"/>
    </source>
</evidence>
<dbReference type="WBParaSite" id="SMTH1_31480.1">
    <property type="protein sequence ID" value="SMTH1_31480.1"/>
    <property type="gene ID" value="SMTH1_31480"/>
</dbReference>
<dbReference type="Pfam" id="PF01576">
    <property type="entry name" value="Myosin_tail_1"/>
    <property type="match status" value="2"/>
</dbReference>
<dbReference type="GO" id="GO:0030016">
    <property type="term" value="C:myofibril"/>
    <property type="evidence" value="ECO:0007669"/>
    <property type="project" value="UniProtKB-SubCell"/>
</dbReference>
<evidence type="ECO:0000256" key="5">
    <source>
        <dbReference type="ARBA" id="ARBA00023054"/>
    </source>
</evidence>
<keyword evidence="3" id="KW-0787">Thick filament</keyword>
<dbReference type="AlphaFoldDB" id="A0AA85B518"/>
<dbReference type="Proteomes" id="UP000050791">
    <property type="component" value="Unassembled WGS sequence"/>
</dbReference>
<accession>A0AA85B518</accession>
<name>A0AA85B518_9TREM</name>